<feature type="domain" description="Ketoreductase" evidence="2">
    <location>
        <begin position="23"/>
        <end position="201"/>
    </location>
</feature>
<feature type="transmembrane region" description="Helical" evidence="1">
    <location>
        <begin position="25"/>
        <end position="44"/>
    </location>
</feature>
<gene>
    <name evidence="3" type="ORF">F9K24_18350</name>
</gene>
<dbReference type="PRINTS" id="PR00081">
    <property type="entry name" value="GDHRDH"/>
</dbReference>
<evidence type="ECO:0000313" key="3">
    <source>
        <dbReference type="EMBL" id="KAB2929993.1"/>
    </source>
</evidence>
<dbReference type="AlphaFoldDB" id="A0A833GYP6"/>
<dbReference type="Gene3D" id="3.40.50.720">
    <property type="entry name" value="NAD(P)-binding Rossmann-like Domain"/>
    <property type="match status" value="1"/>
</dbReference>
<dbReference type="SUPFAM" id="SSF51735">
    <property type="entry name" value="NAD(P)-binding Rossmann-fold domains"/>
    <property type="match status" value="1"/>
</dbReference>
<dbReference type="GO" id="GO:0006666">
    <property type="term" value="P:3-keto-sphinganine metabolic process"/>
    <property type="evidence" value="ECO:0007669"/>
    <property type="project" value="TreeGrafter"/>
</dbReference>
<evidence type="ECO:0000259" key="2">
    <source>
        <dbReference type="SMART" id="SM00822"/>
    </source>
</evidence>
<dbReference type="SMART" id="SM00822">
    <property type="entry name" value="PKS_KR"/>
    <property type="match status" value="1"/>
</dbReference>
<protein>
    <submittedName>
        <fullName evidence="3">SDR family NAD(P)-dependent oxidoreductase</fullName>
    </submittedName>
</protein>
<sequence length="282" mass="30576">MQAFRAEYRQVFRRENNMKLENKDIFIAGGGSGIGLALAGRFLAKGSRVTVFDRTLDQTKLQPLLDRAGDRLRTVKLDVTDEKRVVSEFKKQAGRSSPDLIVNSVGVVSAVDFMNLGLEEFDSVVRVNLFGSRNVALAAGTILQPGSRLALVASLAGIVGSYGYAAYASSKFAVVGLAQVLRMEWKPRGIGVSVICPPEVETPMVDYERSIRPAVVGALKAFAGTLTVDEAVTGIMSGLEREKFLIIPGFRAKFTHLLSSYLADSLQHRIADGIVKKALQGR</sequence>
<dbReference type="Pfam" id="PF00106">
    <property type="entry name" value="adh_short"/>
    <property type="match status" value="1"/>
</dbReference>
<dbReference type="InterPro" id="IPR020904">
    <property type="entry name" value="Sc_DH/Rdtase_CS"/>
</dbReference>
<accession>A0A833GYP6</accession>
<name>A0A833GYP6_9LEPT</name>
<keyword evidence="1" id="KW-0472">Membrane</keyword>
<reference evidence="3 4" key="1">
    <citation type="submission" date="2019-10" db="EMBL/GenBank/DDBJ databases">
        <title>Extracellular Electron Transfer in a Candidatus Methanoperedens spp. Enrichment Culture.</title>
        <authorList>
            <person name="Berger S."/>
            <person name="Rangel Shaw D."/>
            <person name="Berben T."/>
            <person name="In 'T Zandt M."/>
            <person name="Frank J."/>
            <person name="Reimann J."/>
            <person name="Jetten M.S.M."/>
            <person name="Welte C.U."/>
        </authorList>
    </citation>
    <scope>NUCLEOTIDE SEQUENCE [LARGE SCALE GENOMIC DNA]</scope>
    <source>
        <strain evidence="3">SB12</strain>
    </source>
</reference>
<organism evidence="3 4">
    <name type="scientific">Leptonema illini</name>
    <dbReference type="NCBI Taxonomy" id="183"/>
    <lineage>
        <taxon>Bacteria</taxon>
        <taxon>Pseudomonadati</taxon>
        <taxon>Spirochaetota</taxon>
        <taxon>Spirochaetia</taxon>
        <taxon>Leptospirales</taxon>
        <taxon>Leptospiraceae</taxon>
        <taxon>Leptonema</taxon>
    </lineage>
</organism>
<dbReference type="InterPro" id="IPR002347">
    <property type="entry name" value="SDR_fam"/>
</dbReference>
<evidence type="ECO:0000313" key="4">
    <source>
        <dbReference type="Proteomes" id="UP000460298"/>
    </source>
</evidence>
<dbReference type="GO" id="GO:0016020">
    <property type="term" value="C:membrane"/>
    <property type="evidence" value="ECO:0007669"/>
    <property type="project" value="GOC"/>
</dbReference>
<evidence type="ECO:0000256" key="1">
    <source>
        <dbReference type="SAM" id="Phobius"/>
    </source>
</evidence>
<dbReference type="GO" id="GO:0030148">
    <property type="term" value="P:sphingolipid biosynthetic process"/>
    <property type="evidence" value="ECO:0007669"/>
    <property type="project" value="TreeGrafter"/>
</dbReference>
<dbReference type="PROSITE" id="PS00061">
    <property type="entry name" value="ADH_SHORT"/>
    <property type="match status" value="1"/>
</dbReference>
<keyword evidence="1" id="KW-0812">Transmembrane</keyword>
<dbReference type="Proteomes" id="UP000460298">
    <property type="component" value="Unassembled WGS sequence"/>
</dbReference>
<dbReference type="PANTHER" id="PTHR43550">
    <property type="entry name" value="3-KETODIHYDROSPHINGOSINE REDUCTASE"/>
    <property type="match status" value="1"/>
</dbReference>
<keyword evidence="1" id="KW-1133">Transmembrane helix</keyword>
<dbReference type="PANTHER" id="PTHR43550:SF3">
    <property type="entry name" value="3-KETODIHYDROSPHINGOSINE REDUCTASE"/>
    <property type="match status" value="1"/>
</dbReference>
<dbReference type="EMBL" id="WBUI01000024">
    <property type="protein sequence ID" value="KAB2929993.1"/>
    <property type="molecule type" value="Genomic_DNA"/>
</dbReference>
<dbReference type="InterPro" id="IPR057326">
    <property type="entry name" value="KR_dom"/>
</dbReference>
<proteinExistence type="predicted"/>
<comment type="caution">
    <text evidence="3">The sequence shown here is derived from an EMBL/GenBank/DDBJ whole genome shotgun (WGS) entry which is preliminary data.</text>
</comment>
<dbReference type="GO" id="GO:0047560">
    <property type="term" value="F:3-dehydrosphinganine reductase activity"/>
    <property type="evidence" value="ECO:0007669"/>
    <property type="project" value="TreeGrafter"/>
</dbReference>
<dbReference type="InterPro" id="IPR036291">
    <property type="entry name" value="NAD(P)-bd_dom_sf"/>
</dbReference>